<evidence type="ECO:0000256" key="1">
    <source>
        <dbReference type="SAM" id="Phobius"/>
    </source>
</evidence>
<dbReference type="OrthoDB" id="9813621at2"/>
<feature type="transmembrane region" description="Helical" evidence="1">
    <location>
        <begin position="37"/>
        <end position="57"/>
    </location>
</feature>
<organism evidence="2 3">
    <name type="scientific">Hymenobacter oligotrophus</name>
    <dbReference type="NCBI Taxonomy" id="2319843"/>
    <lineage>
        <taxon>Bacteria</taxon>
        <taxon>Pseudomonadati</taxon>
        <taxon>Bacteroidota</taxon>
        <taxon>Cytophagia</taxon>
        <taxon>Cytophagales</taxon>
        <taxon>Hymenobacteraceae</taxon>
        <taxon>Hymenobacter</taxon>
    </lineage>
</organism>
<dbReference type="Proteomes" id="UP000262802">
    <property type="component" value="Chromosome"/>
</dbReference>
<dbReference type="RefSeq" id="WP_119444415.1">
    <property type="nucleotide sequence ID" value="NZ_CP032317.1"/>
</dbReference>
<feature type="transmembrane region" description="Helical" evidence="1">
    <location>
        <begin position="64"/>
        <end position="89"/>
    </location>
</feature>
<keyword evidence="1" id="KW-1133">Transmembrane helix</keyword>
<keyword evidence="1" id="KW-0472">Membrane</keyword>
<feature type="transmembrane region" description="Helical" evidence="1">
    <location>
        <begin position="126"/>
        <end position="146"/>
    </location>
</feature>
<feature type="transmembrane region" description="Helical" evidence="1">
    <location>
        <begin position="152"/>
        <end position="170"/>
    </location>
</feature>
<name>A0A3B7RRR6_9BACT</name>
<dbReference type="AlphaFoldDB" id="A0A3B7RRR6"/>
<reference evidence="2 3" key="1">
    <citation type="submission" date="2018-09" db="EMBL/GenBank/DDBJ databases">
        <title>Hymenobacter medium sp. nov., isolated from R2A medium.</title>
        <authorList>
            <person name="Yingchao G."/>
        </authorList>
    </citation>
    <scope>NUCLEOTIDE SEQUENCE [LARGE SCALE GENOMIC DNA]</scope>
    <source>
        <strain evidence="3">sh-6</strain>
    </source>
</reference>
<keyword evidence="3" id="KW-1185">Reference proteome</keyword>
<dbReference type="EMBL" id="CP032317">
    <property type="protein sequence ID" value="AYA36837.1"/>
    <property type="molecule type" value="Genomic_DNA"/>
</dbReference>
<feature type="transmembrane region" description="Helical" evidence="1">
    <location>
        <begin position="95"/>
        <end position="114"/>
    </location>
</feature>
<gene>
    <name evidence="2" type="ORF">D3Y59_07065</name>
</gene>
<proteinExistence type="predicted"/>
<evidence type="ECO:0000313" key="2">
    <source>
        <dbReference type="EMBL" id="AYA36837.1"/>
    </source>
</evidence>
<keyword evidence="1" id="KW-0812">Transmembrane</keyword>
<evidence type="ECO:0000313" key="3">
    <source>
        <dbReference type="Proteomes" id="UP000262802"/>
    </source>
</evidence>
<dbReference type="KEGG" id="hyh:D3Y59_07065"/>
<accession>A0A3B7RRR6</accession>
<protein>
    <submittedName>
        <fullName evidence="2">Uncharacterized protein</fullName>
    </submittedName>
</protein>
<sequence length="179" mass="18570">MTLRLKNIAVVTTATALLLLIPFVAMRFNTGVNWTLSDFVIAGALIFTTGLVGMAVLSQQNNLLYRLAGGLAVAAGFLSLWANLAVGIIGGGPNVANLMFAGVFLTVFIGSASARLQPQGMAKTMFAAAGVQFLVPVLALLIGQSGPVDTEGMAANMIFGAMWAGSGWLFREASAMRTA</sequence>